<feature type="transmembrane region" description="Helical" evidence="1">
    <location>
        <begin position="215"/>
        <end position="236"/>
    </location>
</feature>
<proteinExistence type="predicted"/>
<feature type="transmembrane region" description="Helical" evidence="1">
    <location>
        <begin position="177"/>
        <end position="195"/>
    </location>
</feature>
<feature type="transmembrane region" description="Helical" evidence="1">
    <location>
        <begin position="52"/>
        <end position="73"/>
    </location>
</feature>
<organism evidence="3 4">
    <name type="scientific">Candolleomyces aberdarensis</name>
    <dbReference type="NCBI Taxonomy" id="2316362"/>
    <lineage>
        <taxon>Eukaryota</taxon>
        <taxon>Fungi</taxon>
        <taxon>Dikarya</taxon>
        <taxon>Basidiomycota</taxon>
        <taxon>Agaricomycotina</taxon>
        <taxon>Agaricomycetes</taxon>
        <taxon>Agaricomycetidae</taxon>
        <taxon>Agaricales</taxon>
        <taxon>Agaricineae</taxon>
        <taxon>Psathyrellaceae</taxon>
        <taxon>Candolleomyces</taxon>
    </lineage>
</organism>
<gene>
    <name evidence="3" type="ORF">EST38_g3816</name>
</gene>
<comment type="caution">
    <text evidence="3">The sequence shown here is derived from an EMBL/GenBank/DDBJ whole genome shotgun (WGS) entry which is preliminary data.</text>
</comment>
<evidence type="ECO:0000313" key="4">
    <source>
        <dbReference type="Proteomes" id="UP000290288"/>
    </source>
</evidence>
<dbReference type="EMBL" id="SDEE01000086">
    <property type="protein sequence ID" value="RXW22033.1"/>
    <property type="molecule type" value="Genomic_DNA"/>
</dbReference>
<reference evidence="3 4" key="1">
    <citation type="submission" date="2019-01" db="EMBL/GenBank/DDBJ databases">
        <title>Draft genome sequence of Psathyrella aberdarensis IHI B618.</title>
        <authorList>
            <person name="Buettner E."/>
            <person name="Kellner H."/>
        </authorList>
    </citation>
    <scope>NUCLEOTIDE SEQUENCE [LARGE SCALE GENOMIC DNA]</scope>
    <source>
        <strain evidence="3 4">IHI B618</strain>
    </source>
</reference>
<keyword evidence="1" id="KW-1133">Transmembrane helix</keyword>
<dbReference type="OrthoDB" id="2958007at2759"/>
<dbReference type="InterPro" id="IPR045340">
    <property type="entry name" value="DUF6533"/>
</dbReference>
<evidence type="ECO:0000256" key="1">
    <source>
        <dbReference type="SAM" id="Phobius"/>
    </source>
</evidence>
<sequence>MSSSVDANLVAIYKVCDYIAVSAQTICGCDYLGTLTEEVALIWPEKWGLGKILFLITRYSLLLKIVTYSLVGLPMSQKLPLKACDDLWIATNVLTLIVTYSSTGTMLVCLYALLGPNLIRFYVFTGAYLGFFITTIVLMSNDLRWTAYEEGDTLAFAYGYSCSVSPSRPIFVQVSNWTIFAREAAMFLLSAFVLIARWRKVGGSVSKVVRRDGGILYLTACSISLLRVIFLTPGFPVQDYTVLAWARAVLCPMLANRLLINLRKAASERELQDSRSGTVSSVIFTPVIENAHSDEFWALDDEQPSDSKLT</sequence>
<dbReference type="Proteomes" id="UP000290288">
    <property type="component" value="Unassembled WGS sequence"/>
</dbReference>
<keyword evidence="4" id="KW-1185">Reference proteome</keyword>
<dbReference type="AlphaFoldDB" id="A0A4Q2DPS9"/>
<feature type="transmembrane region" description="Helical" evidence="1">
    <location>
        <begin position="121"/>
        <end position="139"/>
    </location>
</feature>
<evidence type="ECO:0000313" key="3">
    <source>
        <dbReference type="EMBL" id="RXW22033.1"/>
    </source>
</evidence>
<feature type="domain" description="DUF6533" evidence="2">
    <location>
        <begin position="18"/>
        <end position="62"/>
    </location>
</feature>
<keyword evidence="1" id="KW-0812">Transmembrane</keyword>
<keyword evidence="1" id="KW-0472">Membrane</keyword>
<evidence type="ECO:0000259" key="2">
    <source>
        <dbReference type="Pfam" id="PF20151"/>
    </source>
</evidence>
<feature type="transmembrane region" description="Helical" evidence="1">
    <location>
        <begin position="242"/>
        <end position="260"/>
    </location>
</feature>
<name>A0A4Q2DPS9_9AGAR</name>
<dbReference type="Pfam" id="PF20151">
    <property type="entry name" value="DUF6533"/>
    <property type="match status" value="1"/>
</dbReference>
<accession>A0A4Q2DPS9</accession>
<protein>
    <recommendedName>
        <fullName evidence="2">DUF6533 domain-containing protein</fullName>
    </recommendedName>
</protein>
<feature type="transmembrane region" description="Helical" evidence="1">
    <location>
        <begin position="93"/>
        <end position="114"/>
    </location>
</feature>